<dbReference type="RefSeq" id="WP_042214496.1">
    <property type="nucleotide sequence ID" value="NZ_BBLU01000006.1"/>
</dbReference>
<dbReference type="EMBL" id="FNZI01000004">
    <property type="protein sequence ID" value="SEJ45184.1"/>
    <property type="molecule type" value="Genomic_DNA"/>
</dbReference>
<gene>
    <name evidence="1" type="ORF">SAMN05421637_1816</name>
</gene>
<name>A0A1H6YZD7_9MICO</name>
<accession>A0A1H6YZD7</accession>
<keyword evidence="1" id="KW-0946">Virion</keyword>
<dbReference type="STRING" id="1043493.SAMN05421637_1816"/>
<proteinExistence type="predicted"/>
<dbReference type="AlphaFoldDB" id="A0A1H6YZD7"/>
<keyword evidence="1" id="KW-0167">Capsid protein</keyword>
<reference evidence="2" key="1">
    <citation type="submission" date="2016-10" db="EMBL/GenBank/DDBJ databases">
        <authorList>
            <person name="Varghese N."/>
        </authorList>
    </citation>
    <scope>NUCLEOTIDE SEQUENCE [LARGE SCALE GENOMIC DNA]</scope>
    <source>
        <strain evidence="2">DSM 24868</strain>
    </source>
</reference>
<protein>
    <submittedName>
        <fullName evidence="1">p22 coat protein-gene protein 5</fullName>
    </submittedName>
</protein>
<dbReference type="Proteomes" id="UP000183315">
    <property type="component" value="Unassembled WGS sequence"/>
</dbReference>
<sequence length="295" mass="30264">MTNTLLDPRDLANVTADLAKADFGLAGLVHTSASIGFQPGHGSTVNIEVPGSTSASERALGDTSDYSVDGVVEQTFPITLDTEAYSTVSLSLSESTLDLEDYTRQILAPQARAVAGKIEGKVAALLDGMATEASITYDSANPKAALVKARAMLRANQVPGEIVVVAGPTAYEHLLLSGDDVDTSDAMPKVAGMTIVENNRVAPETLVVMVRAAIGLAIVAPEPLDETNSAAHRTADGGFAVRVLRGTNPANGQSLSTVSTFVGAALLPIPKHDAETGETVLTDGIGAVAINTTGA</sequence>
<evidence type="ECO:0000313" key="1">
    <source>
        <dbReference type="EMBL" id="SEJ45184.1"/>
    </source>
</evidence>
<dbReference type="eggNOG" id="ENOG502ZC7X">
    <property type="taxonomic scope" value="Bacteria"/>
</dbReference>
<keyword evidence="2" id="KW-1185">Reference proteome</keyword>
<dbReference type="OrthoDB" id="3987726at2"/>
<evidence type="ECO:0000313" key="2">
    <source>
        <dbReference type="Proteomes" id="UP000183315"/>
    </source>
</evidence>
<organism evidence="1 2">
    <name type="scientific">Demequina mangrovi</name>
    <dbReference type="NCBI Taxonomy" id="1043493"/>
    <lineage>
        <taxon>Bacteria</taxon>
        <taxon>Bacillati</taxon>
        <taxon>Actinomycetota</taxon>
        <taxon>Actinomycetes</taxon>
        <taxon>Micrococcales</taxon>
        <taxon>Demequinaceae</taxon>
        <taxon>Demequina</taxon>
    </lineage>
</organism>